<dbReference type="Proteomes" id="UP001254608">
    <property type="component" value="Unassembled WGS sequence"/>
</dbReference>
<dbReference type="PROSITE" id="PS01124">
    <property type="entry name" value="HTH_ARAC_FAMILY_2"/>
    <property type="match status" value="1"/>
</dbReference>
<dbReference type="PANTHER" id="PTHR47894:SF1">
    <property type="entry name" value="HTH-TYPE TRANSCRIPTIONAL REGULATOR VQSM"/>
    <property type="match status" value="1"/>
</dbReference>
<proteinExistence type="predicted"/>
<dbReference type="PRINTS" id="PR00032">
    <property type="entry name" value="HTHARAC"/>
</dbReference>
<keyword evidence="1" id="KW-0805">Transcription regulation</keyword>
<dbReference type="RefSeq" id="WP_311365636.1">
    <property type="nucleotide sequence ID" value="NZ_JAVRIC010000019.1"/>
</dbReference>
<feature type="region of interest" description="Disordered" evidence="4">
    <location>
        <begin position="329"/>
        <end position="352"/>
    </location>
</feature>
<dbReference type="InterPro" id="IPR032687">
    <property type="entry name" value="AraC-type_N"/>
</dbReference>
<dbReference type="InterPro" id="IPR020449">
    <property type="entry name" value="Tscrpt_reg_AraC-type_HTH"/>
</dbReference>
<keyword evidence="2" id="KW-0238">DNA-binding</keyword>
<dbReference type="SUPFAM" id="SSF46689">
    <property type="entry name" value="Homeodomain-like"/>
    <property type="match status" value="1"/>
</dbReference>
<gene>
    <name evidence="6" type="ORF">RM530_12890</name>
</gene>
<dbReference type="PANTHER" id="PTHR47894">
    <property type="entry name" value="HTH-TYPE TRANSCRIPTIONAL REGULATOR GADX"/>
    <property type="match status" value="1"/>
</dbReference>
<dbReference type="Gene3D" id="1.10.10.60">
    <property type="entry name" value="Homeodomain-like"/>
    <property type="match status" value="1"/>
</dbReference>
<sequence length="352" mass="39655">MERGSVSINFVRKAVAALERRGRPANSVLTRSGIDVSRLDDDRHRVPAAQFSRLWLLISALLDDEFFALDSRRMKRGSFATMSRYTIQAGNLREAARRATTFVNLLLDDAQARLNIVGGTASLCVQTRADAGLPDPIFAQETLLIMLQGLLCWAIGRRIPIEQASFAYPRPSWWDEYQLMYCGELAFSAPQTALSFDAGQLDVPIVQNEDSILAFLAQAPGNIILKYKDSTGCAVRIRRHLRHTPIERWPVFEHLATDMHLTASTLRRRLEREGTSYREIKDSLRREVAVSRLIDSQDTLAQVATAVGFAEPSAFHRAFRQWTGVRPGDYRRTHARRGGREPLRPKGHTAAE</sequence>
<evidence type="ECO:0000313" key="6">
    <source>
        <dbReference type="EMBL" id="MDT0498255.1"/>
    </source>
</evidence>
<dbReference type="InterPro" id="IPR009057">
    <property type="entry name" value="Homeodomain-like_sf"/>
</dbReference>
<organism evidence="6 7">
    <name type="scientific">Banduia mediterranea</name>
    <dbReference type="NCBI Taxonomy" id="3075609"/>
    <lineage>
        <taxon>Bacteria</taxon>
        <taxon>Pseudomonadati</taxon>
        <taxon>Pseudomonadota</taxon>
        <taxon>Gammaproteobacteria</taxon>
        <taxon>Nevskiales</taxon>
        <taxon>Algiphilaceae</taxon>
        <taxon>Banduia</taxon>
    </lineage>
</organism>
<evidence type="ECO:0000256" key="1">
    <source>
        <dbReference type="ARBA" id="ARBA00023015"/>
    </source>
</evidence>
<evidence type="ECO:0000313" key="7">
    <source>
        <dbReference type="Proteomes" id="UP001254608"/>
    </source>
</evidence>
<dbReference type="Pfam" id="PF12833">
    <property type="entry name" value="HTH_18"/>
    <property type="match status" value="1"/>
</dbReference>
<dbReference type="SMART" id="SM00342">
    <property type="entry name" value="HTH_ARAC"/>
    <property type="match status" value="1"/>
</dbReference>
<evidence type="ECO:0000256" key="4">
    <source>
        <dbReference type="SAM" id="MobiDB-lite"/>
    </source>
</evidence>
<dbReference type="Pfam" id="PF12625">
    <property type="entry name" value="Arabinose_bd"/>
    <property type="match status" value="1"/>
</dbReference>
<dbReference type="InterPro" id="IPR018060">
    <property type="entry name" value="HTH_AraC"/>
</dbReference>
<evidence type="ECO:0000256" key="2">
    <source>
        <dbReference type="ARBA" id="ARBA00023125"/>
    </source>
</evidence>
<dbReference type="EMBL" id="JAVRIC010000019">
    <property type="protein sequence ID" value="MDT0498255.1"/>
    <property type="molecule type" value="Genomic_DNA"/>
</dbReference>
<keyword evidence="7" id="KW-1185">Reference proteome</keyword>
<comment type="caution">
    <text evidence="6">The sequence shown here is derived from an EMBL/GenBank/DDBJ whole genome shotgun (WGS) entry which is preliminary data.</text>
</comment>
<keyword evidence="3" id="KW-0804">Transcription</keyword>
<name>A0ABU2WK48_9GAMM</name>
<reference evidence="6 7" key="1">
    <citation type="submission" date="2023-09" db="EMBL/GenBank/DDBJ databases">
        <authorList>
            <person name="Rey-Velasco X."/>
        </authorList>
    </citation>
    <scope>NUCLEOTIDE SEQUENCE [LARGE SCALE GENOMIC DNA]</scope>
    <source>
        <strain evidence="6 7">W345</strain>
    </source>
</reference>
<evidence type="ECO:0000256" key="3">
    <source>
        <dbReference type="ARBA" id="ARBA00023163"/>
    </source>
</evidence>
<evidence type="ECO:0000259" key="5">
    <source>
        <dbReference type="PROSITE" id="PS01124"/>
    </source>
</evidence>
<accession>A0ABU2WK48</accession>
<protein>
    <submittedName>
        <fullName evidence="6">AraC family transcriptional regulator</fullName>
    </submittedName>
</protein>
<feature type="domain" description="HTH araC/xylS-type" evidence="5">
    <location>
        <begin position="235"/>
        <end position="333"/>
    </location>
</feature>